<dbReference type="Gramene" id="KJB51059">
    <property type="protein sequence ID" value="KJB51059"/>
    <property type="gene ID" value="B456_008G199300"/>
</dbReference>
<keyword evidence="3" id="KW-0268">Exocytosis</keyword>
<comment type="similarity">
    <text evidence="1 3">Belongs to the EXO70 family.</text>
</comment>
<evidence type="ECO:0000256" key="1">
    <source>
        <dbReference type="ARBA" id="ARBA00006756"/>
    </source>
</evidence>
<evidence type="ECO:0000313" key="6">
    <source>
        <dbReference type="EMBL" id="MBA0593050.1"/>
    </source>
</evidence>
<evidence type="ECO:0000313" key="5">
    <source>
        <dbReference type="EMBL" id="KJB51060.1"/>
    </source>
</evidence>
<dbReference type="InterPro" id="IPR046364">
    <property type="entry name" value="Exo70_C"/>
</dbReference>
<keyword evidence="7" id="KW-1185">Reference proteome</keyword>
<dbReference type="EMBL" id="CM001747">
    <property type="protein sequence ID" value="KJB51058.1"/>
    <property type="molecule type" value="Genomic_DNA"/>
</dbReference>
<dbReference type="eggNOG" id="KOG2344">
    <property type="taxonomic scope" value="Eukaryota"/>
</dbReference>
<evidence type="ECO:0000259" key="4">
    <source>
        <dbReference type="Pfam" id="PF03081"/>
    </source>
</evidence>
<dbReference type="OMA" id="LLKMEWC"/>
<evidence type="ECO:0000313" key="8">
    <source>
        <dbReference type="Proteomes" id="UP000593578"/>
    </source>
</evidence>
<dbReference type="Proteomes" id="UP000032304">
    <property type="component" value="Chromosome 8"/>
</dbReference>
<dbReference type="GO" id="GO:0000145">
    <property type="term" value="C:exocyst"/>
    <property type="evidence" value="ECO:0007669"/>
    <property type="project" value="InterPro"/>
</dbReference>
<reference evidence="6" key="3">
    <citation type="submission" date="2020-04" db="EMBL/GenBank/DDBJ databases">
        <authorList>
            <person name="Grover C.E."/>
            <person name="Arick M.A. II"/>
            <person name="Thrash A."/>
            <person name="Conover J.L."/>
            <person name="Sanders W.S."/>
            <person name="Peterson D.G."/>
            <person name="Scheffler J.A."/>
            <person name="Scheffler B.E."/>
            <person name="Wendel J.F."/>
        </authorList>
    </citation>
    <scope>NUCLEOTIDE SEQUENCE</scope>
    <source>
        <strain evidence="6">8</strain>
        <tissue evidence="6">Leaf</tissue>
    </source>
</reference>
<dbReference type="InterPro" id="IPR004140">
    <property type="entry name" value="Exo70"/>
</dbReference>
<dbReference type="AlphaFoldDB" id="A0A0D2U6C7"/>
<dbReference type="GO" id="GO:0015031">
    <property type="term" value="P:protein transport"/>
    <property type="evidence" value="ECO:0007669"/>
    <property type="project" value="UniProtKB-KW"/>
</dbReference>
<evidence type="ECO:0000313" key="7">
    <source>
        <dbReference type="Proteomes" id="UP000032304"/>
    </source>
</evidence>
<dbReference type="Gene3D" id="1.20.1280.170">
    <property type="entry name" value="Exocyst complex component Exo70"/>
    <property type="match status" value="1"/>
</dbReference>
<dbReference type="InterPro" id="IPR016159">
    <property type="entry name" value="Cullin_repeat-like_dom_sf"/>
</dbReference>
<dbReference type="GO" id="GO:0006887">
    <property type="term" value="P:exocytosis"/>
    <property type="evidence" value="ECO:0007669"/>
    <property type="project" value="UniProtKB-KW"/>
</dbReference>
<reference evidence="5 7" key="1">
    <citation type="journal article" date="2012" name="Nature">
        <title>Repeated polyploidization of Gossypium genomes and the evolution of spinnable cotton fibres.</title>
        <authorList>
            <person name="Paterson A.H."/>
            <person name="Wendel J.F."/>
            <person name="Gundlach H."/>
            <person name="Guo H."/>
            <person name="Jenkins J."/>
            <person name="Jin D."/>
            <person name="Llewellyn D."/>
            <person name="Showmaker K.C."/>
            <person name="Shu S."/>
            <person name="Udall J."/>
            <person name="Yoo M.J."/>
            <person name="Byers R."/>
            <person name="Chen W."/>
            <person name="Doron-Faigenboim A."/>
            <person name="Duke M.V."/>
            <person name="Gong L."/>
            <person name="Grimwood J."/>
            <person name="Grover C."/>
            <person name="Grupp K."/>
            <person name="Hu G."/>
            <person name="Lee T.H."/>
            <person name="Li J."/>
            <person name="Lin L."/>
            <person name="Liu T."/>
            <person name="Marler B.S."/>
            <person name="Page J.T."/>
            <person name="Roberts A.W."/>
            <person name="Romanel E."/>
            <person name="Sanders W.S."/>
            <person name="Szadkowski E."/>
            <person name="Tan X."/>
            <person name="Tang H."/>
            <person name="Xu C."/>
            <person name="Wang J."/>
            <person name="Wang Z."/>
            <person name="Zhang D."/>
            <person name="Zhang L."/>
            <person name="Ashrafi H."/>
            <person name="Bedon F."/>
            <person name="Bowers J.E."/>
            <person name="Brubaker C.L."/>
            <person name="Chee P.W."/>
            <person name="Das S."/>
            <person name="Gingle A.R."/>
            <person name="Haigler C.H."/>
            <person name="Harker D."/>
            <person name="Hoffmann L.V."/>
            <person name="Hovav R."/>
            <person name="Jones D.C."/>
            <person name="Lemke C."/>
            <person name="Mansoor S."/>
            <person name="ur Rahman M."/>
            <person name="Rainville L.N."/>
            <person name="Rambani A."/>
            <person name="Reddy U.K."/>
            <person name="Rong J.K."/>
            <person name="Saranga Y."/>
            <person name="Scheffler B.E."/>
            <person name="Scheffler J.A."/>
            <person name="Stelly D.M."/>
            <person name="Triplett B.A."/>
            <person name="Van Deynze A."/>
            <person name="Vaslin M.F."/>
            <person name="Waghmare V.N."/>
            <person name="Walford S.A."/>
            <person name="Wright R.J."/>
            <person name="Zaki E.A."/>
            <person name="Zhang T."/>
            <person name="Dennis E.S."/>
            <person name="Mayer K.F."/>
            <person name="Peterson D.G."/>
            <person name="Rokhsar D.S."/>
            <person name="Wang X."/>
            <person name="Schmutz J."/>
        </authorList>
    </citation>
    <scope>NUCLEOTIDE SEQUENCE [LARGE SCALE GENOMIC DNA]</scope>
</reference>
<dbReference type="EMBL" id="CM001747">
    <property type="protein sequence ID" value="KJB51059.1"/>
    <property type="molecule type" value="Genomic_DNA"/>
</dbReference>
<dbReference type="KEGG" id="gra:105764718"/>
<keyword evidence="2 3" id="KW-0813">Transport</keyword>
<gene>
    <name evidence="5" type="ORF">B456_008G199300</name>
    <name evidence="6" type="ORF">Gorai_010009</name>
</gene>
<accession>A0A0D2U6C7</accession>
<dbReference type="GO" id="GO:0005546">
    <property type="term" value="F:phosphatidylinositol-4,5-bisphosphate binding"/>
    <property type="evidence" value="ECO:0007669"/>
    <property type="project" value="InterPro"/>
</dbReference>
<dbReference type="Gramene" id="KJB51058">
    <property type="protein sequence ID" value="KJB51058"/>
    <property type="gene ID" value="B456_008G199300"/>
</dbReference>
<dbReference type="OrthoDB" id="1922221at2759"/>
<dbReference type="Pfam" id="PF03081">
    <property type="entry name" value="Exo70_C"/>
    <property type="match status" value="1"/>
</dbReference>
<dbReference type="EMBL" id="CM001747">
    <property type="protein sequence ID" value="KJB51060.1"/>
    <property type="molecule type" value="Genomic_DNA"/>
</dbReference>
<protein>
    <recommendedName>
        <fullName evidence="3">Exocyst subunit Exo70 family protein</fullName>
    </recommendedName>
</protein>
<organism evidence="5 7">
    <name type="scientific">Gossypium raimondii</name>
    <name type="common">Peruvian cotton</name>
    <name type="synonym">Gossypium klotzschianum subsp. raimondii</name>
    <dbReference type="NCBI Taxonomy" id="29730"/>
    <lineage>
        <taxon>Eukaryota</taxon>
        <taxon>Viridiplantae</taxon>
        <taxon>Streptophyta</taxon>
        <taxon>Embryophyta</taxon>
        <taxon>Tracheophyta</taxon>
        <taxon>Spermatophyta</taxon>
        <taxon>Magnoliopsida</taxon>
        <taxon>eudicotyledons</taxon>
        <taxon>Gunneridae</taxon>
        <taxon>Pentapetalae</taxon>
        <taxon>rosids</taxon>
        <taxon>malvids</taxon>
        <taxon>Malvales</taxon>
        <taxon>Malvaceae</taxon>
        <taxon>Malvoideae</taxon>
        <taxon>Gossypium</taxon>
    </lineage>
</organism>
<dbReference type="PANTHER" id="PTHR12542">
    <property type="entry name" value="EXOCYST COMPLEX PROTEIN EXO70"/>
    <property type="match status" value="1"/>
</dbReference>
<dbReference type="PANTHER" id="PTHR12542:SF92">
    <property type="entry name" value="EXOCYST COMPLEX COMPONENT EXO70E2"/>
    <property type="match status" value="1"/>
</dbReference>
<sequence>MDECQSAIPAHDGDLHVVAAAHHIVKALGTTKNLSDDLRKILIDLDAHLSLITSNIDSKGGKGFVEVEERLKRVERKIVIWESDRIMIWDSGPKEASDYLEAVDEVQTLIDSLRGLSMNENQKQKELLHRASSLLQMAMSRLEEELIHMLVKHKQQSEPTYIPSPSSQRNVVYNESVVSLDNESVKEALSKNSCTDECGEYIVDLVPEHVIPDIKSIAKVMFASDYGQEFCEAFIGVRKEALEQHFDILENGKLSIEDLLKMEWCSLSTEMNKWTWSMKIIVGVYLMSEKRLCDQVLGKFGSVNSFCFLEIAKTTILCLLNFGEAIAMGPQEPEKLLRLLDMYETLADLVIDIDALFSEDGGSFVRLEFHKLLEGLADSVKAAFNAFGVAVSSNGSLYPFPGGGVHPLSKYVMNYISMFPEYCSTLNLLLEDQHSDVASLVSEPQCGPTASLSTSCPMACHLRSITSSLESNLHKKSKLHKDEALQHIFLMNNLHYMVQKVKGSELRPFFGDEWIRKHNAKFQQHEMNYERVTWSSVVLLLKDDNPGSSSLSKSAFKEKCKGFSVAFEEVYKNQTSWCIPDPQLREDLRISTSLKVVHAYRTFLGRNPAHVDDKCIKHTVEDVEKLLLDLFEGSPRSLRNSRRMMKT</sequence>
<reference evidence="6 8" key="2">
    <citation type="journal article" date="2019" name="Genome Biol. Evol.">
        <title>Insights into the evolution of the New World diploid cottons (Gossypium, subgenus Houzingenia) based on genome sequencing.</title>
        <authorList>
            <person name="Grover C.E."/>
            <person name="Arick M.A. 2nd"/>
            <person name="Thrash A."/>
            <person name="Conover J.L."/>
            <person name="Sanders W.S."/>
            <person name="Peterson D.G."/>
            <person name="Frelichowski J.E."/>
            <person name="Scheffler J.A."/>
            <person name="Scheffler B.E."/>
            <person name="Wendel J.F."/>
        </authorList>
    </citation>
    <scope>NUCLEOTIDE SEQUENCE [LARGE SCALE GENOMIC DNA]</scope>
    <source>
        <strain evidence="6">8</strain>
        <tissue evidence="6">Leaf</tissue>
    </source>
</reference>
<dbReference type="STRING" id="29730.A0A0D2U6C7"/>
<feature type="domain" description="Exocyst complex subunit Exo70 C-terminal" evidence="4">
    <location>
        <begin position="273"/>
        <end position="629"/>
    </location>
</feature>
<proteinExistence type="inferred from homology"/>
<dbReference type="EMBL" id="JABEZZ010000008">
    <property type="protein sequence ID" value="MBA0593050.1"/>
    <property type="molecule type" value="Genomic_DNA"/>
</dbReference>
<evidence type="ECO:0000256" key="3">
    <source>
        <dbReference type="RuleBase" id="RU365026"/>
    </source>
</evidence>
<keyword evidence="3" id="KW-0653">Protein transport</keyword>
<dbReference type="Proteomes" id="UP000593578">
    <property type="component" value="Unassembled WGS sequence"/>
</dbReference>
<name>A0A0D2U6C7_GOSRA</name>
<dbReference type="Pfam" id="PF20669">
    <property type="entry name" value="Exo70_N"/>
    <property type="match status" value="1"/>
</dbReference>
<dbReference type="SUPFAM" id="SSF74788">
    <property type="entry name" value="Cullin repeat-like"/>
    <property type="match status" value="1"/>
</dbReference>
<comment type="function">
    <text evidence="3">Component of the exocyst complex.</text>
</comment>
<dbReference type="Gramene" id="KJB51060">
    <property type="protein sequence ID" value="KJB51060"/>
    <property type="gene ID" value="B456_008G199300"/>
</dbReference>
<evidence type="ECO:0000256" key="2">
    <source>
        <dbReference type="ARBA" id="ARBA00022448"/>
    </source>
</evidence>